<dbReference type="InterPro" id="IPR035965">
    <property type="entry name" value="PAS-like_dom_sf"/>
</dbReference>
<dbReference type="Gene3D" id="1.10.10.10">
    <property type="entry name" value="Winged helix-like DNA-binding domain superfamily/Winged helix DNA-binding domain"/>
    <property type="match status" value="1"/>
</dbReference>
<name>A0ABV2QHB0_9BURK</name>
<dbReference type="GO" id="GO:0003677">
    <property type="term" value="F:DNA binding"/>
    <property type="evidence" value="ECO:0007669"/>
    <property type="project" value="UniProtKB-KW"/>
</dbReference>
<accession>A0ABV2QHB0</accession>
<evidence type="ECO:0000259" key="1">
    <source>
        <dbReference type="SMART" id="SM00421"/>
    </source>
</evidence>
<keyword evidence="2" id="KW-0238">DNA-binding</keyword>
<dbReference type="EMBL" id="JBEPSH010000012">
    <property type="protein sequence ID" value="MET4579943.1"/>
    <property type="molecule type" value="Genomic_DNA"/>
</dbReference>
<gene>
    <name evidence="2" type="ORF">ABIE13_005080</name>
</gene>
<proteinExistence type="predicted"/>
<sequence length="388" mass="42638">MPKTGGLQRDVVEAAQLSLAVYSRIQHALYGAVGQDEAWPEALRVMAELFDASFSMLVAAGQGQRDQSFYAAWNHSDEAARAYSDYWWQHDIWLQQGVADGLFVQGNIARGSDIVPLPVFRQSRFYKEYLAPLSTEYLLVSAVSDGSVPGLAPPSHLSFFRRPDQPNFSEDDIAIMQLIFPHVVRAFDLHWSTRRLQEQVTLLHRFLDALDFGVVMLDPAGRVLYANQGVRTLMADPHSARWLGSLPQRVALHEPLGPLVHACARGQGGGAAFGQTNPKLMALTLPIEEPCGPAPEKIQPGACMLLLARHVETPPAVSDFVMRIFGLSPAEARLLPLMLRGCAPAEMALELGVKISTVRSQLSSIFAKTGSTRQQDLIRLLGSLPPVR</sequence>
<dbReference type="InterPro" id="IPR036388">
    <property type="entry name" value="WH-like_DNA-bd_sf"/>
</dbReference>
<comment type="caution">
    <text evidence="2">The sequence shown here is derived from an EMBL/GenBank/DDBJ whole genome shotgun (WGS) entry which is preliminary data.</text>
</comment>
<keyword evidence="3" id="KW-1185">Reference proteome</keyword>
<feature type="domain" description="HTH luxR-type" evidence="1">
    <location>
        <begin position="324"/>
        <end position="381"/>
    </location>
</feature>
<dbReference type="InterPro" id="IPR016032">
    <property type="entry name" value="Sig_transdc_resp-reg_C-effctor"/>
</dbReference>
<evidence type="ECO:0000313" key="2">
    <source>
        <dbReference type="EMBL" id="MET4579943.1"/>
    </source>
</evidence>
<dbReference type="SMART" id="SM00421">
    <property type="entry name" value="HTH_LUXR"/>
    <property type="match status" value="1"/>
</dbReference>
<protein>
    <submittedName>
        <fullName evidence="2">DNA-binding CsgD family transcriptional regulator/PAS domain-containing protein</fullName>
    </submittedName>
</protein>
<reference evidence="2 3" key="1">
    <citation type="submission" date="2024-06" db="EMBL/GenBank/DDBJ databases">
        <title>Sorghum-associated microbial communities from plants grown in Nebraska, USA.</title>
        <authorList>
            <person name="Schachtman D."/>
        </authorList>
    </citation>
    <scope>NUCLEOTIDE SEQUENCE [LARGE SCALE GENOMIC DNA]</scope>
    <source>
        <strain evidence="2 3">2709</strain>
    </source>
</reference>
<dbReference type="SUPFAM" id="SSF55785">
    <property type="entry name" value="PYP-like sensor domain (PAS domain)"/>
    <property type="match status" value="1"/>
</dbReference>
<organism evidence="2 3">
    <name type="scientific">Ottowia thiooxydans</name>
    <dbReference type="NCBI Taxonomy" id="219182"/>
    <lineage>
        <taxon>Bacteria</taxon>
        <taxon>Pseudomonadati</taxon>
        <taxon>Pseudomonadota</taxon>
        <taxon>Betaproteobacteria</taxon>
        <taxon>Burkholderiales</taxon>
        <taxon>Comamonadaceae</taxon>
        <taxon>Ottowia</taxon>
    </lineage>
</organism>
<dbReference type="SUPFAM" id="SSF46894">
    <property type="entry name" value="C-terminal effector domain of the bipartite response regulators"/>
    <property type="match status" value="1"/>
</dbReference>
<dbReference type="InterPro" id="IPR000792">
    <property type="entry name" value="Tscrpt_reg_LuxR_C"/>
</dbReference>
<dbReference type="Proteomes" id="UP001549320">
    <property type="component" value="Unassembled WGS sequence"/>
</dbReference>
<evidence type="ECO:0000313" key="3">
    <source>
        <dbReference type="Proteomes" id="UP001549320"/>
    </source>
</evidence>